<feature type="transmembrane region" description="Helical" evidence="10">
    <location>
        <begin position="284"/>
        <end position="305"/>
    </location>
</feature>
<evidence type="ECO:0000256" key="3">
    <source>
        <dbReference type="ARBA" id="ARBA00022502"/>
    </source>
</evidence>
<feature type="transmembrane region" description="Helical" evidence="10">
    <location>
        <begin position="127"/>
        <end position="149"/>
    </location>
</feature>
<evidence type="ECO:0000256" key="9">
    <source>
        <dbReference type="ARBA" id="ARBA00023136"/>
    </source>
</evidence>
<keyword evidence="6 10" id="KW-0812">Transmembrane</keyword>
<evidence type="ECO:0000256" key="4">
    <source>
        <dbReference type="ARBA" id="ARBA00022676"/>
    </source>
</evidence>
<dbReference type="EMBL" id="MGHH01000007">
    <property type="protein sequence ID" value="OGM64880.1"/>
    <property type="molecule type" value="Genomic_DNA"/>
</dbReference>
<feature type="transmembrane region" description="Helical" evidence="10">
    <location>
        <begin position="374"/>
        <end position="395"/>
    </location>
</feature>
<feature type="transmembrane region" description="Helical" evidence="10">
    <location>
        <begin position="326"/>
        <end position="343"/>
    </location>
</feature>
<dbReference type="GO" id="GO:0031501">
    <property type="term" value="C:mannosyltransferase complex"/>
    <property type="evidence" value="ECO:0007669"/>
    <property type="project" value="TreeGrafter"/>
</dbReference>
<evidence type="ECO:0000256" key="2">
    <source>
        <dbReference type="ARBA" id="ARBA00004687"/>
    </source>
</evidence>
<protein>
    <recommendedName>
        <fullName evidence="13">Glycosyltransferase RgtA/B/C/D-like domain-containing protein</fullName>
    </recommendedName>
</protein>
<keyword evidence="5" id="KW-0808">Transferase</keyword>
<keyword evidence="9 10" id="KW-0472">Membrane</keyword>
<dbReference type="GO" id="GO:0000009">
    <property type="term" value="F:alpha-1,6-mannosyltransferase activity"/>
    <property type="evidence" value="ECO:0007669"/>
    <property type="project" value="InterPro"/>
</dbReference>
<dbReference type="AlphaFoldDB" id="A0A1F8BLN8"/>
<evidence type="ECO:0000256" key="8">
    <source>
        <dbReference type="ARBA" id="ARBA00022989"/>
    </source>
</evidence>
<organism evidence="11 12">
    <name type="scientific">Candidatus Woesebacteria bacterium RIFCSPLOWO2_01_FULL_39_25</name>
    <dbReference type="NCBI Taxonomy" id="1802521"/>
    <lineage>
        <taxon>Bacteria</taxon>
        <taxon>Candidatus Woeseibacteriota</taxon>
    </lineage>
</organism>
<accession>A0A1F8BLN8</accession>
<evidence type="ECO:0000313" key="11">
    <source>
        <dbReference type="EMBL" id="OGM64880.1"/>
    </source>
</evidence>
<comment type="subcellular location">
    <subcellularLocation>
        <location evidence="1">Endoplasmic reticulum membrane</location>
        <topology evidence="1">Multi-pass membrane protein</topology>
    </subcellularLocation>
</comment>
<dbReference type="UniPathway" id="UPA00196"/>
<keyword evidence="3" id="KW-0337">GPI-anchor biosynthesis</keyword>
<evidence type="ECO:0000256" key="10">
    <source>
        <dbReference type="SAM" id="Phobius"/>
    </source>
</evidence>
<evidence type="ECO:0000256" key="5">
    <source>
        <dbReference type="ARBA" id="ARBA00022679"/>
    </source>
</evidence>
<dbReference type="Proteomes" id="UP000176725">
    <property type="component" value="Unassembled WGS sequence"/>
</dbReference>
<dbReference type="GO" id="GO:0006506">
    <property type="term" value="P:GPI anchor biosynthetic process"/>
    <property type="evidence" value="ECO:0007669"/>
    <property type="project" value="UniProtKB-UniPathway"/>
</dbReference>
<evidence type="ECO:0000256" key="1">
    <source>
        <dbReference type="ARBA" id="ARBA00004477"/>
    </source>
</evidence>
<dbReference type="PANTHER" id="PTHR12468">
    <property type="entry name" value="GPI MANNOSYLTRANSFERASE 2"/>
    <property type="match status" value="1"/>
</dbReference>
<dbReference type="PANTHER" id="PTHR12468:SF2">
    <property type="entry name" value="GPI MANNOSYLTRANSFERASE 2"/>
    <property type="match status" value="1"/>
</dbReference>
<dbReference type="GO" id="GO:0016020">
    <property type="term" value="C:membrane"/>
    <property type="evidence" value="ECO:0007669"/>
    <property type="project" value="GOC"/>
</dbReference>
<keyword evidence="8 10" id="KW-1133">Transmembrane helix</keyword>
<feature type="transmembrane region" description="Helical" evidence="10">
    <location>
        <begin position="169"/>
        <end position="194"/>
    </location>
</feature>
<comment type="caution">
    <text evidence="11">The sequence shown here is derived from an EMBL/GenBank/DDBJ whole genome shotgun (WGS) entry which is preliminary data.</text>
</comment>
<evidence type="ECO:0000313" key="12">
    <source>
        <dbReference type="Proteomes" id="UP000176725"/>
    </source>
</evidence>
<dbReference type="InterPro" id="IPR007315">
    <property type="entry name" value="PIG-V/Gpi18"/>
</dbReference>
<keyword evidence="4" id="KW-0328">Glycosyltransferase</keyword>
<evidence type="ECO:0008006" key="13">
    <source>
        <dbReference type="Google" id="ProtNLM"/>
    </source>
</evidence>
<dbReference type="STRING" id="1802521.A2893_04470"/>
<sequence length="397" mass="44937">MGIKKILTMIIAWRILLLVFLFLAIQILPLQLNFLGGGLENYLEKPFFWGWANYDGEHYIYIARNGYTPLTYFYFPLYPLTIRYLVNLTDGSFLSYLYSGLFVSHIAFLSGLIGLIRVIRIDYDERIVWSTLTLLLVFPTSFYFGSVYTESLFFALSIWSFYFARKGKWVLAGVLGALLTATRLVGIALFPALIVEALQQWKEDKVNLRLAFASSFAVLLGLIFHAFVLNSRTGDPLNFLHSVGIFGPQRARAFINLAQVFYRYIFKIIPNIDYSYFPTMFTTWMEFLVAILFGGLGVLGIFGGLALRLRSGSSRSLILPKIRPSYVVYLVIGYIIPTLSGSFSSLPRYVLVLFPGFILGALLIAKLPKIIQTGIILGSFILLALATMLFVRGYWVS</sequence>
<feature type="transmembrane region" description="Helical" evidence="10">
    <location>
        <begin position="12"/>
        <end position="32"/>
    </location>
</feature>
<dbReference type="GO" id="GO:0004376">
    <property type="term" value="F:GPI mannosyltransferase activity"/>
    <property type="evidence" value="ECO:0007669"/>
    <property type="project" value="InterPro"/>
</dbReference>
<keyword evidence="7" id="KW-0256">Endoplasmic reticulum</keyword>
<feature type="transmembrane region" description="Helical" evidence="10">
    <location>
        <begin position="206"/>
        <end position="228"/>
    </location>
</feature>
<gene>
    <name evidence="11" type="ORF">A2893_04470</name>
</gene>
<evidence type="ECO:0000256" key="6">
    <source>
        <dbReference type="ARBA" id="ARBA00022692"/>
    </source>
</evidence>
<feature type="transmembrane region" description="Helical" evidence="10">
    <location>
        <begin position="93"/>
        <end position="115"/>
    </location>
</feature>
<reference evidence="11 12" key="1">
    <citation type="journal article" date="2016" name="Nat. Commun.">
        <title>Thousands of microbial genomes shed light on interconnected biogeochemical processes in an aquifer system.</title>
        <authorList>
            <person name="Anantharaman K."/>
            <person name="Brown C.T."/>
            <person name="Hug L.A."/>
            <person name="Sharon I."/>
            <person name="Castelle C.J."/>
            <person name="Probst A.J."/>
            <person name="Thomas B.C."/>
            <person name="Singh A."/>
            <person name="Wilkins M.J."/>
            <person name="Karaoz U."/>
            <person name="Brodie E.L."/>
            <person name="Williams K.H."/>
            <person name="Hubbard S.S."/>
            <person name="Banfield J.F."/>
        </authorList>
    </citation>
    <scope>NUCLEOTIDE SEQUENCE [LARGE SCALE GENOMIC DNA]</scope>
</reference>
<proteinExistence type="predicted"/>
<feature type="transmembrane region" description="Helical" evidence="10">
    <location>
        <begin position="349"/>
        <end position="367"/>
    </location>
</feature>
<comment type="pathway">
    <text evidence="2">Glycolipid biosynthesis; glycosylphosphatidylinositol-anchor biosynthesis.</text>
</comment>
<evidence type="ECO:0000256" key="7">
    <source>
        <dbReference type="ARBA" id="ARBA00022824"/>
    </source>
</evidence>
<name>A0A1F8BLN8_9BACT</name>